<keyword evidence="3" id="KW-1185">Reference proteome</keyword>
<dbReference type="InterPro" id="IPR037738">
    <property type="entry name" value="Ecm13-like"/>
</dbReference>
<gene>
    <name evidence="2" type="ORF">Slin15195_G052780</name>
</gene>
<feature type="compositionally biased region" description="Acidic residues" evidence="1">
    <location>
        <begin position="164"/>
        <end position="203"/>
    </location>
</feature>
<sequence length="278" mass="31535">MHVSRWAPYKHFKCLAKHIAAHMAQILQSCTRCRIPAQTQVHCTTPSPSPSPSSATETQDENNSLVESNTEDLHDRSITEAYHLAGIAHARLQKEAKRHDHDLRLLVGHANFLDQLTERIEEVDPEFTIESLEPANMEPSSHSMTLPRPLSRTRIDDILRNIDLSDDEGGDEVDDEVYNESDDDSDDGSDDDLDDKSEDDLDEPVSPQQESFVSEETFQVPLLKEGMVSKVYLPLEQLTFDETGEEAYHCWQEQTSHHTIRRKDSMPIVTVTFLDDAV</sequence>
<evidence type="ECO:0000313" key="3">
    <source>
        <dbReference type="Proteomes" id="UP001056384"/>
    </source>
</evidence>
<proteinExistence type="predicted"/>
<organism evidence="2 3">
    <name type="scientific">Septoria linicola</name>
    <dbReference type="NCBI Taxonomy" id="215465"/>
    <lineage>
        <taxon>Eukaryota</taxon>
        <taxon>Fungi</taxon>
        <taxon>Dikarya</taxon>
        <taxon>Ascomycota</taxon>
        <taxon>Pezizomycotina</taxon>
        <taxon>Dothideomycetes</taxon>
        <taxon>Dothideomycetidae</taxon>
        <taxon>Mycosphaerellales</taxon>
        <taxon>Mycosphaerellaceae</taxon>
        <taxon>Septoria</taxon>
    </lineage>
</organism>
<dbReference type="AlphaFoldDB" id="A0A9Q9EJ91"/>
<accession>A0A9Q9EJ91</accession>
<dbReference type="PROSITE" id="PS51257">
    <property type="entry name" value="PROKAR_LIPOPROTEIN"/>
    <property type="match status" value="1"/>
</dbReference>
<protein>
    <submittedName>
        <fullName evidence="2">Uncharacterized protein</fullName>
    </submittedName>
</protein>
<dbReference type="EMBL" id="CP099421">
    <property type="protein sequence ID" value="USW51959.1"/>
    <property type="molecule type" value="Genomic_DNA"/>
</dbReference>
<evidence type="ECO:0000256" key="1">
    <source>
        <dbReference type="SAM" id="MobiDB-lite"/>
    </source>
</evidence>
<name>A0A9Q9EJ91_9PEZI</name>
<feature type="region of interest" description="Disordered" evidence="1">
    <location>
        <begin position="41"/>
        <end position="73"/>
    </location>
</feature>
<dbReference type="PANTHER" id="PTHR36826">
    <property type="entry name" value="PROTEIN ECM13"/>
    <property type="match status" value="1"/>
</dbReference>
<evidence type="ECO:0000313" key="2">
    <source>
        <dbReference type="EMBL" id="USW51959.1"/>
    </source>
</evidence>
<dbReference type="PANTHER" id="PTHR36826:SF1">
    <property type="entry name" value="PROTEIN ECM13"/>
    <property type="match status" value="1"/>
</dbReference>
<feature type="region of interest" description="Disordered" evidence="1">
    <location>
        <begin position="161"/>
        <end position="214"/>
    </location>
</feature>
<feature type="compositionally biased region" description="Polar residues" evidence="1">
    <location>
        <begin position="55"/>
        <end position="68"/>
    </location>
</feature>
<reference evidence="2" key="1">
    <citation type="submission" date="2022-06" db="EMBL/GenBank/DDBJ databases">
        <title>Complete genome sequences of two strains of the flax pathogen Septoria linicola.</title>
        <authorList>
            <person name="Lapalu N."/>
            <person name="Simon A."/>
            <person name="Demenou B."/>
            <person name="Paumier D."/>
            <person name="Guillot M.-P."/>
            <person name="Gout L."/>
            <person name="Valade R."/>
        </authorList>
    </citation>
    <scope>NUCLEOTIDE SEQUENCE</scope>
    <source>
        <strain evidence="2">SE15195</strain>
    </source>
</reference>
<dbReference type="Proteomes" id="UP001056384">
    <property type="component" value="Chromosome 4"/>
</dbReference>